<accession>B2ZXP7</accession>
<protein>
    <submittedName>
        <fullName evidence="1">Uncharacterized protein</fullName>
    </submittedName>
</protein>
<dbReference type="KEGG" id="vg:6369860"/>
<evidence type="ECO:0000313" key="1">
    <source>
        <dbReference type="EMBL" id="BAG41472.1"/>
    </source>
</evidence>
<name>B2ZXP7_9CAUD</name>
<reference evidence="1 2" key="1">
    <citation type="journal article" date="2010" name="Virology">
        <title>A jumbo phage infecting the phytopathogen Ralstonia solanacearum defines a new lineage of the Myoviridae family.</title>
        <authorList>
            <person name="Yamada T."/>
            <person name="Satoh S."/>
            <person name="Ishikawa H."/>
            <person name="Fujiwara A."/>
            <person name="Kawasaki T."/>
            <person name="Fujie M."/>
            <person name="Ogata H."/>
        </authorList>
    </citation>
    <scope>NUCLEOTIDE SEQUENCE [LARGE SCALE GENOMIC DNA]</scope>
</reference>
<evidence type="ECO:0000313" key="2">
    <source>
        <dbReference type="Proteomes" id="UP000001034"/>
    </source>
</evidence>
<dbReference type="EMBL" id="AB366653">
    <property type="protein sequence ID" value="BAG41472.1"/>
    <property type="molecule type" value="Genomic_DNA"/>
</dbReference>
<organism evidence="1 2">
    <name type="scientific">Ralstonia phage phiRSL1</name>
    <dbReference type="NCBI Taxonomy" id="1980924"/>
    <lineage>
        <taxon>Viruses</taxon>
        <taxon>Duplodnaviria</taxon>
        <taxon>Heunggongvirae</taxon>
        <taxon>Uroviricota</taxon>
        <taxon>Caudoviricetes</taxon>
        <taxon>Mieseafarmvirus</taxon>
        <taxon>Mieseafarmvirus RSL1</taxon>
    </lineage>
</organism>
<dbReference type="Proteomes" id="UP000001034">
    <property type="component" value="Segment"/>
</dbReference>
<dbReference type="RefSeq" id="YP_001949902.1">
    <property type="nucleotide sequence ID" value="NC_010811.2"/>
</dbReference>
<keyword evidence="2" id="KW-1185">Reference proteome</keyword>
<dbReference type="GeneID" id="6369860"/>
<sequence>MDIVLLQPHTVEFVPTPFQFAGYQKGAQDWLKQWTVPNNFKSVITKNSKYLNLDIEAVVNAWFHQLNADARHAIGYMLPPEVRETYEFTKDFIFRYKVLKLEWGQQFWLADGVIHTAAFTKPTQ</sequence>
<proteinExistence type="predicted"/>